<comment type="caution">
    <text evidence="4">The sequence shown here is derived from an EMBL/GenBank/DDBJ whole genome shotgun (WGS) entry which is preliminary data.</text>
</comment>
<dbReference type="RefSeq" id="XP_016640712.1">
    <property type="nucleotide sequence ID" value="XM_016789595.1"/>
</dbReference>
<evidence type="ECO:0000313" key="5">
    <source>
        <dbReference type="Proteomes" id="UP000028545"/>
    </source>
</evidence>
<dbReference type="Proteomes" id="UP000028545">
    <property type="component" value="Unassembled WGS sequence"/>
</dbReference>
<feature type="signal peptide" evidence="3">
    <location>
        <begin position="1"/>
        <end position="22"/>
    </location>
</feature>
<reference evidence="4 5" key="1">
    <citation type="journal article" date="2014" name="Genome Announc.">
        <title>Draft genome sequence of the pathogenic fungus Scedosporium apiospermum.</title>
        <authorList>
            <person name="Vandeputte P."/>
            <person name="Ghamrawi S."/>
            <person name="Rechenmann M."/>
            <person name="Iltis A."/>
            <person name="Giraud S."/>
            <person name="Fleury M."/>
            <person name="Thornton C."/>
            <person name="Delhaes L."/>
            <person name="Meyer W."/>
            <person name="Papon N."/>
            <person name="Bouchara J.P."/>
        </authorList>
    </citation>
    <scope>NUCLEOTIDE SEQUENCE [LARGE SCALE GENOMIC DNA]</scope>
    <source>
        <strain evidence="4 5">IHEM 14462</strain>
    </source>
</reference>
<evidence type="ECO:0000256" key="3">
    <source>
        <dbReference type="SAM" id="SignalP"/>
    </source>
</evidence>
<dbReference type="AlphaFoldDB" id="A0A084G0Q1"/>
<keyword evidence="2" id="KW-1133">Transmembrane helix</keyword>
<dbReference type="EMBL" id="JOWA01000111">
    <property type="protein sequence ID" value="KEZ40913.1"/>
    <property type="molecule type" value="Genomic_DNA"/>
</dbReference>
<sequence length="367" mass="39348">MAQLLRIVSVFLAIASWHVVLGFQVTPGSPCASICDVPVSPEATGNSSEIVCGDEAIRSTAAGVRMKACFTCLESSTHTNGSETDQQWLLYNLRMTLATCVFEVPPAEGEPKSTCAADFTCSPLRTALFPTESKGNNGGYEFCDVSDDGFKSPNLQTCIGCLESNKNEVYLLNFMNVLAAACVYKPKPGSLLIRSGLFSTDGVEIVVPEAENTSEPSPAPTTTTETTHRTGLTQVQTIAIIAAVAGTIALAAVLFTVYFLMRRRQNRMEAALRAQQSERAPPTNPYPLMTEVQQQGKEEGASPSSYSTVSSFHSTWTFDPKLCSTATLSWTDVSGMNTTSNIPVHPAYVAKIPGRKSHAPDEPGNIV</sequence>
<protein>
    <recommendedName>
        <fullName evidence="6">LPXTG-domain-containing protein</fullName>
    </recommendedName>
</protein>
<gene>
    <name evidence="4" type="ORF">SAPIO_CDS7804</name>
</gene>
<feature type="transmembrane region" description="Helical" evidence="2">
    <location>
        <begin position="238"/>
        <end position="260"/>
    </location>
</feature>
<keyword evidence="2" id="KW-0812">Transmembrane</keyword>
<dbReference type="VEuPathDB" id="FungiDB:SAPIO_CDS7804"/>
<dbReference type="OrthoDB" id="5426678at2759"/>
<organism evidence="4 5">
    <name type="scientific">Pseudallescheria apiosperma</name>
    <name type="common">Scedosporium apiospermum</name>
    <dbReference type="NCBI Taxonomy" id="563466"/>
    <lineage>
        <taxon>Eukaryota</taxon>
        <taxon>Fungi</taxon>
        <taxon>Dikarya</taxon>
        <taxon>Ascomycota</taxon>
        <taxon>Pezizomycotina</taxon>
        <taxon>Sordariomycetes</taxon>
        <taxon>Hypocreomycetidae</taxon>
        <taxon>Microascales</taxon>
        <taxon>Microascaceae</taxon>
        <taxon>Scedosporium</taxon>
    </lineage>
</organism>
<name>A0A084G0Q1_PSEDA</name>
<dbReference type="GeneID" id="27726876"/>
<dbReference type="HOGENOM" id="CLU_754701_0_0_1"/>
<feature type="region of interest" description="Disordered" evidence="1">
    <location>
        <begin position="271"/>
        <end position="306"/>
    </location>
</feature>
<dbReference type="OMA" id="DVNWGLY"/>
<keyword evidence="3" id="KW-0732">Signal</keyword>
<proteinExistence type="predicted"/>
<evidence type="ECO:0000256" key="1">
    <source>
        <dbReference type="SAM" id="MobiDB-lite"/>
    </source>
</evidence>
<evidence type="ECO:0000256" key="2">
    <source>
        <dbReference type="SAM" id="Phobius"/>
    </source>
</evidence>
<dbReference type="KEGG" id="sapo:SAPIO_CDS7804"/>
<feature type="chain" id="PRO_5001775275" description="LPXTG-domain-containing protein" evidence="3">
    <location>
        <begin position="23"/>
        <end position="367"/>
    </location>
</feature>
<keyword evidence="2" id="KW-0472">Membrane</keyword>
<keyword evidence="5" id="KW-1185">Reference proteome</keyword>
<evidence type="ECO:0008006" key="6">
    <source>
        <dbReference type="Google" id="ProtNLM"/>
    </source>
</evidence>
<evidence type="ECO:0000313" key="4">
    <source>
        <dbReference type="EMBL" id="KEZ40913.1"/>
    </source>
</evidence>
<accession>A0A084G0Q1</accession>